<name>A0ABQ7FHC3_9ACTN</name>
<protein>
    <recommendedName>
        <fullName evidence="4">Shikimate kinase</fullName>
    </recommendedName>
</protein>
<reference evidence="2 3" key="1">
    <citation type="submission" date="2019-10" db="EMBL/GenBank/DDBJ databases">
        <title>Streptomyces tenebrisbrunneis sp.nov., an endogenous actinomycete isolated from of Lycium ruthenicum.</title>
        <authorList>
            <person name="Ma L."/>
        </authorList>
    </citation>
    <scope>NUCLEOTIDE SEQUENCE [LARGE SCALE GENOMIC DNA]</scope>
    <source>
        <strain evidence="2 3">TRM 66187</strain>
    </source>
</reference>
<accession>A0ABQ7FHC3</accession>
<proteinExistence type="predicted"/>
<feature type="region of interest" description="Disordered" evidence="1">
    <location>
        <begin position="505"/>
        <end position="586"/>
    </location>
</feature>
<evidence type="ECO:0000313" key="2">
    <source>
        <dbReference type="EMBL" id="KAF4407338.1"/>
    </source>
</evidence>
<comment type="caution">
    <text evidence="2">The sequence shown here is derived from an EMBL/GenBank/DDBJ whole genome shotgun (WGS) entry which is preliminary data.</text>
</comment>
<sequence>MSHAGAANGDEAATSHEGPARGDGAAGSHEGPANGGVAAVNGLPLLWLCGPSGVGKSTVGREIQQLLGRDGCPVGFVDADQLGLCYPAPDDDPETYRVKARNLAATVPAFRAAGVRCLVLAGGVHTLAAVRTYTDLLPDDVPVTLCRLRADLGELRERFVRRGWLTELADLIVREADELDRTGFADVCVDSSGLSVPETARLVLERTRGRLGGAAAAPASRSGPASVATSVSDSLSGSVSDCLATSVSDCLSGSASTSVSGSASGSASAPASGSVSAPAPGFGSAPGFASDPVLASATVPDPAGTAGAAPLPGPATAGVPPTVPVLWLCGPTAVGKSTAGWEVFVQIWRDDGIKAAYVDLQQIGFRLPAPADDPGNDRLAARNLAAMWPVFRAAGARCLVVSGGAADRSVVRAYEEALPGAALTVCRLRARPETLTERVLLRGRGAGPNIPGDALKGRPAGELRRVAREAVRAAEELERAGLGDLCVDTDGLSAADVARSVRVRAAAAGPRAGGAGRTEDGGGEGRADRAGNGGGTRGAGRAGDPAGGGGSGTRAHDGGRAASGGRAAWPAGVSREARPGTRTASG</sequence>
<feature type="region of interest" description="Disordered" evidence="1">
    <location>
        <begin position="1"/>
        <end position="33"/>
    </location>
</feature>
<feature type="compositionally biased region" description="Basic and acidic residues" evidence="1">
    <location>
        <begin position="517"/>
        <end position="529"/>
    </location>
</feature>
<evidence type="ECO:0008006" key="4">
    <source>
        <dbReference type="Google" id="ProtNLM"/>
    </source>
</evidence>
<gene>
    <name evidence="2" type="ORF">GCU69_20265</name>
</gene>
<dbReference type="Gene3D" id="3.40.50.300">
    <property type="entry name" value="P-loop containing nucleotide triphosphate hydrolases"/>
    <property type="match status" value="2"/>
</dbReference>
<dbReference type="InterPro" id="IPR027417">
    <property type="entry name" value="P-loop_NTPase"/>
</dbReference>
<keyword evidence="3" id="KW-1185">Reference proteome</keyword>
<dbReference type="SUPFAM" id="SSF52540">
    <property type="entry name" value="P-loop containing nucleoside triphosphate hydrolases"/>
    <property type="match status" value="2"/>
</dbReference>
<evidence type="ECO:0000256" key="1">
    <source>
        <dbReference type="SAM" id="MobiDB-lite"/>
    </source>
</evidence>
<organism evidence="2 3">
    <name type="scientific">Streptomyces lycii</name>
    <dbReference type="NCBI Taxonomy" id="2654337"/>
    <lineage>
        <taxon>Bacteria</taxon>
        <taxon>Bacillati</taxon>
        <taxon>Actinomycetota</taxon>
        <taxon>Actinomycetes</taxon>
        <taxon>Kitasatosporales</taxon>
        <taxon>Streptomycetaceae</taxon>
        <taxon>Streptomyces</taxon>
    </lineage>
</organism>
<feature type="compositionally biased region" description="Low complexity" evidence="1">
    <location>
        <begin position="563"/>
        <end position="572"/>
    </location>
</feature>
<dbReference type="Proteomes" id="UP000621266">
    <property type="component" value="Unassembled WGS sequence"/>
</dbReference>
<dbReference type="RefSeq" id="WP_156206794.1">
    <property type="nucleotide sequence ID" value="NZ_WHPN01000321.1"/>
</dbReference>
<dbReference type="EMBL" id="WHPN01000321">
    <property type="protein sequence ID" value="KAF4407338.1"/>
    <property type="molecule type" value="Genomic_DNA"/>
</dbReference>
<feature type="compositionally biased region" description="Gly residues" evidence="1">
    <location>
        <begin position="531"/>
        <end position="552"/>
    </location>
</feature>
<evidence type="ECO:0000313" key="3">
    <source>
        <dbReference type="Proteomes" id="UP000621266"/>
    </source>
</evidence>